<protein>
    <submittedName>
        <fullName evidence="1">Uncharacterized protein</fullName>
    </submittedName>
</protein>
<dbReference type="OrthoDB" id="5519093at2"/>
<evidence type="ECO:0000313" key="2">
    <source>
        <dbReference type="Proteomes" id="UP000019678"/>
    </source>
</evidence>
<dbReference type="Proteomes" id="UP000019678">
    <property type="component" value="Unassembled WGS sequence"/>
</dbReference>
<reference evidence="1 2" key="1">
    <citation type="submission" date="2013-05" db="EMBL/GenBank/DDBJ databases">
        <title>Genome assembly of Chondromyces apiculatus DSM 436.</title>
        <authorList>
            <person name="Sharma G."/>
            <person name="Khatri I."/>
            <person name="Kaur C."/>
            <person name="Mayilraj S."/>
            <person name="Subramanian S."/>
        </authorList>
    </citation>
    <scope>NUCLEOTIDE SEQUENCE [LARGE SCALE GENOMIC DNA]</scope>
    <source>
        <strain evidence="1 2">DSM 436</strain>
    </source>
</reference>
<gene>
    <name evidence="1" type="ORF">CAP_3807</name>
</gene>
<organism evidence="1 2">
    <name type="scientific">Chondromyces apiculatus DSM 436</name>
    <dbReference type="NCBI Taxonomy" id="1192034"/>
    <lineage>
        <taxon>Bacteria</taxon>
        <taxon>Pseudomonadati</taxon>
        <taxon>Myxococcota</taxon>
        <taxon>Polyangia</taxon>
        <taxon>Polyangiales</taxon>
        <taxon>Polyangiaceae</taxon>
        <taxon>Chondromyces</taxon>
    </lineage>
</organism>
<dbReference type="EMBL" id="ASRX01000028">
    <property type="protein sequence ID" value="EYF04996.1"/>
    <property type="molecule type" value="Genomic_DNA"/>
</dbReference>
<dbReference type="AlphaFoldDB" id="A0A017T8S1"/>
<sequence>MNSIVFPGLDLDDTPMEEFRYLAHWCFAMLTLDTSDGSRVELLFTGTLAHRFQPAPVREHLRIDGAYPRTLMRRERSPWMAALARKLDRTGDVLPQGLKHYVVPTNDGVWECLALDVVLR</sequence>
<dbReference type="RefSeq" id="WP_044243245.1">
    <property type="nucleotide sequence ID" value="NZ_ASRX01000028.1"/>
</dbReference>
<evidence type="ECO:0000313" key="1">
    <source>
        <dbReference type="EMBL" id="EYF04996.1"/>
    </source>
</evidence>
<accession>A0A017T8S1</accession>
<name>A0A017T8S1_9BACT</name>
<keyword evidence="2" id="KW-1185">Reference proteome</keyword>
<proteinExistence type="predicted"/>
<comment type="caution">
    <text evidence="1">The sequence shown here is derived from an EMBL/GenBank/DDBJ whole genome shotgun (WGS) entry which is preliminary data.</text>
</comment>